<dbReference type="AlphaFoldDB" id="A3LS80"/>
<feature type="compositionally biased region" description="Basic and acidic residues" evidence="1">
    <location>
        <begin position="85"/>
        <end position="103"/>
    </location>
</feature>
<dbReference type="InterPro" id="IPR027267">
    <property type="entry name" value="AH/BAR_dom_sf"/>
</dbReference>
<dbReference type="HOGENOM" id="CLU_034174_0_0_1"/>
<dbReference type="InterPro" id="IPR037470">
    <property type="entry name" value="IVY1"/>
</dbReference>
<organism evidence="2 3">
    <name type="scientific">Scheffersomyces stipitis (strain ATCC 58785 / CBS 6054 / NBRC 10063 / NRRL Y-11545)</name>
    <name type="common">Yeast</name>
    <name type="synonym">Pichia stipitis</name>
    <dbReference type="NCBI Taxonomy" id="322104"/>
    <lineage>
        <taxon>Eukaryota</taxon>
        <taxon>Fungi</taxon>
        <taxon>Dikarya</taxon>
        <taxon>Ascomycota</taxon>
        <taxon>Saccharomycotina</taxon>
        <taxon>Pichiomycetes</taxon>
        <taxon>Debaryomycetaceae</taxon>
        <taxon>Scheffersomyces</taxon>
    </lineage>
</organism>
<dbReference type="STRING" id="322104.A3LS80"/>
<dbReference type="OMA" id="ALENMAH"/>
<feature type="region of interest" description="Disordered" evidence="1">
    <location>
        <begin position="1"/>
        <end position="20"/>
    </location>
</feature>
<reference evidence="2 3" key="1">
    <citation type="journal article" date="2007" name="Nat. Biotechnol.">
        <title>Genome sequence of the lignocellulose-bioconverting and xylose-fermenting yeast Pichia stipitis.</title>
        <authorList>
            <person name="Jeffries T.W."/>
            <person name="Grigoriev I.V."/>
            <person name="Grimwood J."/>
            <person name="Laplaza J.M."/>
            <person name="Aerts A."/>
            <person name="Salamov A."/>
            <person name="Schmutz J."/>
            <person name="Lindquist E."/>
            <person name="Dehal P."/>
            <person name="Shapiro H."/>
            <person name="Jin Y.S."/>
            <person name="Passoth V."/>
            <person name="Richardson P.M."/>
        </authorList>
    </citation>
    <scope>NUCLEOTIDE SEQUENCE [LARGE SCALE GENOMIC DNA]</scope>
    <source>
        <strain evidence="3">ATCC 58785 / CBS 6054 / NBRC 10063 / NRRL Y-11545</strain>
    </source>
</reference>
<dbReference type="EMBL" id="CP000497">
    <property type="protein sequence ID" value="ABN65522.2"/>
    <property type="molecule type" value="Genomic_DNA"/>
</dbReference>
<feature type="compositionally biased region" description="Polar residues" evidence="1">
    <location>
        <begin position="73"/>
        <end position="84"/>
    </location>
</feature>
<dbReference type="RefSeq" id="XP_001383551.2">
    <property type="nucleotide sequence ID" value="XM_001383514.1"/>
</dbReference>
<dbReference type="GO" id="GO:0005543">
    <property type="term" value="F:phospholipid binding"/>
    <property type="evidence" value="ECO:0007669"/>
    <property type="project" value="InterPro"/>
</dbReference>
<dbReference type="GO" id="GO:0000329">
    <property type="term" value="C:fungal-type vacuole membrane"/>
    <property type="evidence" value="ECO:0007669"/>
    <property type="project" value="InterPro"/>
</dbReference>
<dbReference type="KEGG" id="pic:PICST_30954"/>
<accession>A3LS80</accession>
<dbReference type="PANTHER" id="PTHR38407">
    <property type="entry name" value="PROTEIN IVY1"/>
    <property type="match status" value="1"/>
</dbReference>
<dbReference type="GO" id="GO:0042144">
    <property type="term" value="P:vacuole fusion, non-autophagic"/>
    <property type="evidence" value="ECO:0007669"/>
    <property type="project" value="InterPro"/>
</dbReference>
<sequence length="482" mass="54032">MSNRKDSNSSTKQGIQFPEVSMVPIMDIQKPLSPRFGISNSTGSTSAISNDYNISNNSKPPEHLSEFFSFMNTRSPTQESPTHSDVSRDIPGEDRQPFSDRNVKRQPSLNTFTSFSPSVLDLPNIVTSKDFHHNVEVYSNLLQKAEKLRIQLLQVSNAANDFGQALEDCIDDCPKVNNSKVVRDGLINASGLQYMIGSNEQILSRLIESSFERPLRKELNDLKTDYEVNYSFYQQEIKAKSKVLRQKELENLKLSKQKTRNLNVYKSNLLNLTSQLDEIDRLKYDYYHEVNSMISKFNQDHLLIKTGSLVRAQLEIAEGIARKGWSGGGLDELLSVSPDLFETNDSDDTAFKGTNDTDNETGDGLLDKTIENNFLSDRAIAETEENNVIEDDDVGNDTLETVRAVTPDAKKNPVVARAGLSPNIVSQLKKPADSAEQSFDESFSLPIINKSNSLLHKLNEQESSPIPDESIQNNNILDELDE</sequence>
<dbReference type="Gene3D" id="1.20.1270.60">
    <property type="entry name" value="Arfaptin homology (AH) domain/BAR domain"/>
    <property type="match status" value="1"/>
</dbReference>
<dbReference type="InParanoid" id="A3LS80"/>
<evidence type="ECO:0000313" key="2">
    <source>
        <dbReference type="EMBL" id="ABN65522.2"/>
    </source>
</evidence>
<dbReference type="eggNOG" id="ENOG502QTA6">
    <property type="taxonomic scope" value="Eukaryota"/>
</dbReference>
<dbReference type="FunCoup" id="A3LS80">
    <property type="interactions" value="40"/>
</dbReference>
<keyword evidence="3" id="KW-1185">Reference proteome</keyword>
<dbReference type="GeneID" id="4837795"/>
<evidence type="ECO:0000313" key="3">
    <source>
        <dbReference type="Proteomes" id="UP000002258"/>
    </source>
</evidence>
<feature type="region of interest" description="Disordered" evidence="1">
    <location>
        <begin position="460"/>
        <end position="482"/>
    </location>
</feature>
<gene>
    <name evidence="2" type="ORF">PICST_30954</name>
</gene>
<proteinExistence type="predicted"/>
<dbReference type="PANTHER" id="PTHR38407:SF1">
    <property type="entry name" value="PROTEIN IVY1"/>
    <property type="match status" value="1"/>
</dbReference>
<dbReference type="Proteomes" id="UP000002258">
    <property type="component" value="Chromosome 3"/>
</dbReference>
<dbReference type="OrthoDB" id="5594612at2759"/>
<feature type="region of interest" description="Disordered" evidence="1">
    <location>
        <begin position="73"/>
        <end position="106"/>
    </location>
</feature>
<evidence type="ECO:0000256" key="1">
    <source>
        <dbReference type="SAM" id="MobiDB-lite"/>
    </source>
</evidence>
<name>A3LS80_PICST</name>
<protein>
    <submittedName>
        <fullName evidence="2">Uncharacterized protein</fullName>
    </submittedName>
</protein>
<dbReference type="SUPFAM" id="SSF103657">
    <property type="entry name" value="BAR/IMD domain-like"/>
    <property type="match status" value="1"/>
</dbReference>